<dbReference type="SMART" id="SM00091">
    <property type="entry name" value="PAS"/>
    <property type="match status" value="2"/>
</dbReference>
<evidence type="ECO:0000259" key="1">
    <source>
        <dbReference type="PROSITE" id="PS50112"/>
    </source>
</evidence>
<dbReference type="Pfam" id="PF13185">
    <property type="entry name" value="GAF_2"/>
    <property type="match status" value="1"/>
</dbReference>
<dbReference type="InterPro" id="IPR035919">
    <property type="entry name" value="EAL_sf"/>
</dbReference>
<gene>
    <name evidence="4" type="ORF">SAMN05192566_1589</name>
</gene>
<protein>
    <submittedName>
        <fullName evidence="4">PAS domain S-box-containing protein/diguanylate cyclase (GGDEF) domain-containing protein</fullName>
    </submittedName>
</protein>
<dbReference type="Proteomes" id="UP000198629">
    <property type="component" value="Unassembled WGS sequence"/>
</dbReference>
<dbReference type="AlphaFoldDB" id="A0A1G9CRH0"/>
<dbReference type="SUPFAM" id="SSF141868">
    <property type="entry name" value="EAL domain-like"/>
    <property type="match status" value="1"/>
</dbReference>
<dbReference type="InterPro" id="IPR035965">
    <property type="entry name" value="PAS-like_dom_sf"/>
</dbReference>
<dbReference type="Gene3D" id="3.30.450.20">
    <property type="entry name" value="PAS domain"/>
    <property type="match status" value="2"/>
</dbReference>
<dbReference type="SMART" id="SM00086">
    <property type="entry name" value="PAC"/>
    <property type="match status" value="2"/>
</dbReference>
<dbReference type="Gene3D" id="3.20.20.450">
    <property type="entry name" value="EAL domain"/>
    <property type="match status" value="1"/>
</dbReference>
<dbReference type="InterPro" id="IPR012226">
    <property type="entry name" value="Diguanyl_cyclase/Pdiesterase"/>
</dbReference>
<evidence type="ECO:0000259" key="3">
    <source>
        <dbReference type="PROSITE" id="PS50887"/>
    </source>
</evidence>
<dbReference type="Pfam" id="PF13426">
    <property type="entry name" value="PAS_9"/>
    <property type="match status" value="2"/>
</dbReference>
<dbReference type="PROSITE" id="PS50883">
    <property type="entry name" value="EAL"/>
    <property type="match status" value="1"/>
</dbReference>
<dbReference type="RefSeq" id="WP_091471612.1">
    <property type="nucleotide sequence ID" value="NZ_FNFX01000003.1"/>
</dbReference>
<dbReference type="SMART" id="SM00052">
    <property type="entry name" value="EAL"/>
    <property type="match status" value="1"/>
</dbReference>
<dbReference type="CDD" id="cd01948">
    <property type="entry name" value="EAL"/>
    <property type="match status" value="1"/>
</dbReference>
<organism evidence="4 5">
    <name type="scientific">Methylophilus rhizosphaerae</name>
    <dbReference type="NCBI Taxonomy" id="492660"/>
    <lineage>
        <taxon>Bacteria</taxon>
        <taxon>Pseudomonadati</taxon>
        <taxon>Pseudomonadota</taxon>
        <taxon>Betaproteobacteria</taxon>
        <taxon>Nitrosomonadales</taxon>
        <taxon>Methylophilaceae</taxon>
        <taxon>Methylophilus</taxon>
    </lineage>
</organism>
<dbReference type="NCBIfam" id="TIGR00229">
    <property type="entry name" value="sensory_box"/>
    <property type="match status" value="2"/>
</dbReference>
<reference evidence="5" key="1">
    <citation type="submission" date="2016-10" db="EMBL/GenBank/DDBJ databases">
        <authorList>
            <person name="Varghese N."/>
            <person name="Submissions S."/>
        </authorList>
    </citation>
    <scope>NUCLEOTIDE SEQUENCE [LARGE SCALE GENOMIC DNA]</scope>
    <source>
        <strain evidence="5">CBMB127</strain>
    </source>
</reference>
<sequence>MPMAGKQNFPEFALFSRFSLNKIQDWIIWINAADEVVYVNDAACKALGYTQEEMCGLDIAAIHTSYSPGSRHAYFDRTRMTGFRTFETQYRKKDGSFLPVEVNANYVEHHGQAFSCVIVRPIVDRKRAEQREHIKNQVLALVAHNAPLKDILGYLARGVEEETPERLCSILLLDKSGLFLKSYVAPSLPAAYSRAIGKLQIGPNAGSCGTAAFKGQPVIVEDIQTDPLWAEYRALAADNDLASCWSVPIMVDGNEVVGTFAIYHRTPKKPSPADIEQLEYLSNLARIAIERHHTAEELRLSDAIFKNTSEAMLVLDINGKIIAANPAFTRISGYSAAEVIGHHPADFGAPRHGQDFYDVIRQTLQGSRAWRGEVCGLKKTGEEYINWVKVNTINDDRGRAFRWVVLLSDITEEKKHEERIWYEANYDALTHLPNRRLFQERLQQAVLRANRTGTKIILLYLDLDGFKEVNDAVGHQGGDQLLVEVARRLKEVVRVTDCTSRLGGDEFTVILADVQDFEPAIKVAASILELLQAPIMIDGYATYISASIGITVYPDDAEDAANLIKNADQAMYEAKKLGRNQYSFYTQDMQYVAHRRSEQKRELRNALINEELEIHYQPVVDMNTGTVTKAEALIRWRHRTMGIVSPEEFIPLAEETGLIHEIGSWVFMECLEQALKWRARFHPDFQISVNLSPVQFKNSIYFDRWFTLLASAANSHNCLCVEITEGVLLDASEKTAAQLWRFREAGMEMAIDDFGTGYSSLAYIKHVDVDYLKIDRTFIANIATDAADYPLVEAIIMMAHKLGLKVVAEGVETEAQLTLLARIGCDYIQGYWYSKPLPKPAFEAWLQAHEAKQVV</sequence>
<dbReference type="PROSITE" id="PS50112">
    <property type="entry name" value="PAS"/>
    <property type="match status" value="2"/>
</dbReference>
<keyword evidence="5" id="KW-1185">Reference proteome</keyword>
<evidence type="ECO:0000259" key="2">
    <source>
        <dbReference type="PROSITE" id="PS50883"/>
    </source>
</evidence>
<dbReference type="Pfam" id="PF00563">
    <property type="entry name" value="EAL"/>
    <property type="match status" value="1"/>
</dbReference>
<name>A0A1G9CRH0_9PROT</name>
<dbReference type="InterPro" id="IPR029787">
    <property type="entry name" value="Nucleotide_cyclase"/>
</dbReference>
<dbReference type="InterPro" id="IPR052155">
    <property type="entry name" value="Biofilm_reg_signaling"/>
</dbReference>
<dbReference type="CDD" id="cd00130">
    <property type="entry name" value="PAS"/>
    <property type="match status" value="2"/>
</dbReference>
<dbReference type="PIRSF" id="PIRSF005925">
    <property type="entry name" value="Dos"/>
    <property type="match status" value="1"/>
</dbReference>
<evidence type="ECO:0000313" key="5">
    <source>
        <dbReference type="Proteomes" id="UP000198629"/>
    </source>
</evidence>
<accession>A0A1G9CRH0</accession>
<dbReference type="CDD" id="cd01949">
    <property type="entry name" value="GGDEF"/>
    <property type="match status" value="1"/>
</dbReference>
<dbReference type="FunFam" id="3.30.70.270:FF:000001">
    <property type="entry name" value="Diguanylate cyclase domain protein"/>
    <property type="match status" value="1"/>
</dbReference>
<proteinExistence type="predicted"/>
<dbReference type="InterPro" id="IPR000014">
    <property type="entry name" value="PAS"/>
</dbReference>
<dbReference type="NCBIfam" id="TIGR00254">
    <property type="entry name" value="GGDEF"/>
    <property type="match status" value="1"/>
</dbReference>
<dbReference type="PROSITE" id="PS50887">
    <property type="entry name" value="GGDEF"/>
    <property type="match status" value="1"/>
</dbReference>
<feature type="domain" description="PAS" evidence="1">
    <location>
        <begin position="304"/>
        <end position="367"/>
    </location>
</feature>
<dbReference type="InterPro" id="IPR043128">
    <property type="entry name" value="Rev_trsase/Diguanyl_cyclase"/>
</dbReference>
<evidence type="ECO:0000313" key="4">
    <source>
        <dbReference type="EMBL" id="SDK54237.1"/>
    </source>
</evidence>
<dbReference type="Gene3D" id="3.30.450.40">
    <property type="match status" value="1"/>
</dbReference>
<dbReference type="Gene3D" id="3.30.70.270">
    <property type="match status" value="1"/>
</dbReference>
<dbReference type="SMART" id="SM00267">
    <property type="entry name" value="GGDEF"/>
    <property type="match status" value="1"/>
</dbReference>
<dbReference type="PANTHER" id="PTHR44757:SF2">
    <property type="entry name" value="BIOFILM ARCHITECTURE MAINTENANCE PROTEIN MBAA"/>
    <property type="match status" value="1"/>
</dbReference>
<dbReference type="SMART" id="SM00065">
    <property type="entry name" value="GAF"/>
    <property type="match status" value="1"/>
</dbReference>
<dbReference type="InterPro" id="IPR029016">
    <property type="entry name" value="GAF-like_dom_sf"/>
</dbReference>
<dbReference type="InterPro" id="IPR003018">
    <property type="entry name" value="GAF"/>
</dbReference>
<dbReference type="EMBL" id="FNFX01000003">
    <property type="protein sequence ID" value="SDK54237.1"/>
    <property type="molecule type" value="Genomic_DNA"/>
</dbReference>
<dbReference type="Pfam" id="PF00990">
    <property type="entry name" value="GGDEF"/>
    <property type="match status" value="1"/>
</dbReference>
<feature type="domain" description="PAS" evidence="1">
    <location>
        <begin position="20"/>
        <end position="56"/>
    </location>
</feature>
<dbReference type="STRING" id="492660.SAMN05192566_1589"/>
<dbReference type="GO" id="GO:0003824">
    <property type="term" value="F:catalytic activity"/>
    <property type="evidence" value="ECO:0007669"/>
    <property type="project" value="UniProtKB-ARBA"/>
</dbReference>
<dbReference type="PANTHER" id="PTHR44757">
    <property type="entry name" value="DIGUANYLATE CYCLASE DGCP"/>
    <property type="match status" value="1"/>
</dbReference>
<dbReference type="SUPFAM" id="SSF55073">
    <property type="entry name" value="Nucleotide cyclase"/>
    <property type="match status" value="1"/>
</dbReference>
<dbReference type="SUPFAM" id="SSF55781">
    <property type="entry name" value="GAF domain-like"/>
    <property type="match status" value="1"/>
</dbReference>
<dbReference type="OrthoDB" id="8588402at2"/>
<dbReference type="SUPFAM" id="SSF55785">
    <property type="entry name" value="PYP-like sensor domain (PAS domain)"/>
    <property type="match status" value="2"/>
</dbReference>
<feature type="domain" description="EAL" evidence="2">
    <location>
        <begin position="596"/>
        <end position="850"/>
    </location>
</feature>
<dbReference type="InterPro" id="IPR001633">
    <property type="entry name" value="EAL_dom"/>
</dbReference>
<dbReference type="InterPro" id="IPR001610">
    <property type="entry name" value="PAC"/>
</dbReference>
<feature type="domain" description="GGDEF" evidence="3">
    <location>
        <begin position="454"/>
        <end position="587"/>
    </location>
</feature>
<dbReference type="InterPro" id="IPR000160">
    <property type="entry name" value="GGDEF_dom"/>
</dbReference>